<evidence type="ECO:0000259" key="8">
    <source>
        <dbReference type="PROSITE" id="PS50109"/>
    </source>
</evidence>
<dbReference type="InterPro" id="IPR036097">
    <property type="entry name" value="HisK_dim/P_sf"/>
</dbReference>
<dbReference type="CDD" id="cd00082">
    <property type="entry name" value="HisKA"/>
    <property type="match status" value="1"/>
</dbReference>
<dbReference type="SMART" id="SM00091">
    <property type="entry name" value="PAS"/>
    <property type="match status" value="3"/>
</dbReference>
<dbReference type="InterPro" id="IPR001610">
    <property type="entry name" value="PAC"/>
</dbReference>
<reference evidence="10 11" key="1">
    <citation type="submission" date="2018-05" db="EMBL/GenBank/DDBJ databases">
        <title>Genomic Encyclopedia of Archaeal and Bacterial Type Strains, Phase II (KMG-II): from individual species to whole genera.</title>
        <authorList>
            <person name="Goeker M."/>
        </authorList>
    </citation>
    <scope>NUCLEOTIDE SEQUENCE [LARGE SCALE GENOMIC DNA]</scope>
    <source>
        <strain evidence="10 11">DSM 19975</strain>
    </source>
</reference>
<sequence>MDISPYLLTDKQLIDVLCMGHQPMAVHVSEDAVIQAANDAMINVWGKNRSVIGKSLADALPELEGQPFIDMFKQVWNEGVTFSGTDTPADLVVNGILQTFYFDFEYRPIKDADGKTYAILHTATDVTERYHSRFREQKLIEELTALNEELTASNEEVRASNEELAAINEELQAITEELRLSEEFLQNANNELSISEARFRQLIRQAPVGICLIGAGDLMVQEVNDAYLHVIGRSRDVFEKRTIWEIVPEAAEAYAPIMNGVIETGNTFTANEHRVILNREGNDEEVYLNFVYEPIRGHADTVNAVLVLAFEVTDMVIARKKIEQAEERSRLAVDAAGIGIFDLDLDTGIPVVSGKFNEIFNLDSPPDQDTVTALVHEEDRQLRAEAHAEALRTGHLFYEARILAQPDTITWIRAQGKVFYNEDNRPERMLGTVLDITAYKELQQQKDDFISIASHELKTPITSLKASLQLMDKIKDKAEQNMIAKLIMQSRKSVERVSALVEDLLNVSRLQQSDIRLNKSYFILSQLVNAVANPISIIARHKIMITGELELQVYADEHRIDQVLTNFLNNAVKYAPLSETIEVDISRDDNYVIVSVTDHGPGIPLEKQEHLFDRYYRVDPSGHQGSGLGLGLYICDEIITRHNGTIGVNSEEGKGSTFWFRLPL</sequence>
<dbReference type="InterPro" id="IPR003594">
    <property type="entry name" value="HATPase_dom"/>
</dbReference>
<accession>A0A316HB39</accession>
<dbReference type="RefSeq" id="WP_109607887.1">
    <property type="nucleotide sequence ID" value="NZ_QGHA01000003.1"/>
</dbReference>
<dbReference type="EC" id="2.7.13.3" evidence="2"/>
<protein>
    <recommendedName>
        <fullName evidence="2">histidine kinase</fullName>
        <ecNumber evidence="2">2.7.13.3</ecNumber>
    </recommendedName>
</protein>
<organism evidence="10 11">
    <name type="scientific">Mucilaginibacter oryzae</name>
    <dbReference type="NCBI Taxonomy" id="468058"/>
    <lineage>
        <taxon>Bacteria</taxon>
        <taxon>Pseudomonadati</taxon>
        <taxon>Bacteroidota</taxon>
        <taxon>Sphingobacteriia</taxon>
        <taxon>Sphingobacteriales</taxon>
        <taxon>Sphingobacteriaceae</taxon>
        <taxon>Mucilaginibacter</taxon>
    </lineage>
</organism>
<evidence type="ECO:0000256" key="2">
    <source>
        <dbReference type="ARBA" id="ARBA00012438"/>
    </source>
</evidence>
<dbReference type="PRINTS" id="PR00344">
    <property type="entry name" value="BCTRLSENSOR"/>
</dbReference>
<evidence type="ECO:0000256" key="6">
    <source>
        <dbReference type="ARBA" id="ARBA00023012"/>
    </source>
</evidence>
<dbReference type="Pfam" id="PF00512">
    <property type="entry name" value="HisKA"/>
    <property type="match status" value="1"/>
</dbReference>
<keyword evidence="6" id="KW-0902">Two-component regulatory system</keyword>
<dbReference type="SUPFAM" id="SSF55785">
    <property type="entry name" value="PYP-like sensor domain (PAS domain)"/>
    <property type="match status" value="3"/>
</dbReference>
<evidence type="ECO:0000313" key="10">
    <source>
        <dbReference type="EMBL" id="PWK78334.1"/>
    </source>
</evidence>
<dbReference type="EMBL" id="QGHA01000003">
    <property type="protein sequence ID" value="PWK78334.1"/>
    <property type="molecule type" value="Genomic_DNA"/>
</dbReference>
<dbReference type="Proteomes" id="UP000245678">
    <property type="component" value="Unassembled WGS sequence"/>
</dbReference>
<proteinExistence type="predicted"/>
<dbReference type="InterPro" id="IPR003661">
    <property type="entry name" value="HisK_dim/P_dom"/>
</dbReference>
<dbReference type="AlphaFoldDB" id="A0A316HB39"/>
<evidence type="ECO:0000256" key="4">
    <source>
        <dbReference type="ARBA" id="ARBA00022679"/>
    </source>
</evidence>
<keyword evidence="11" id="KW-1185">Reference proteome</keyword>
<gene>
    <name evidence="10" type="ORF">LX99_02176</name>
</gene>
<comment type="caution">
    <text evidence="10">The sequence shown here is derived from an EMBL/GenBank/DDBJ whole genome shotgun (WGS) entry which is preliminary data.</text>
</comment>
<feature type="domain" description="Histidine kinase" evidence="8">
    <location>
        <begin position="452"/>
        <end position="664"/>
    </location>
</feature>
<evidence type="ECO:0000256" key="7">
    <source>
        <dbReference type="SAM" id="Coils"/>
    </source>
</evidence>
<dbReference type="Pfam" id="PF02518">
    <property type="entry name" value="HATPase_c"/>
    <property type="match status" value="1"/>
</dbReference>
<dbReference type="InterPro" id="IPR000700">
    <property type="entry name" value="PAS-assoc_C"/>
</dbReference>
<evidence type="ECO:0000256" key="5">
    <source>
        <dbReference type="ARBA" id="ARBA00022777"/>
    </source>
</evidence>
<dbReference type="InterPro" id="IPR004358">
    <property type="entry name" value="Sig_transdc_His_kin-like_C"/>
</dbReference>
<dbReference type="NCBIfam" id="TIGR00229">
    <property type="entry name" value="sensory_box"/>
    <property type="match status" value="1"/>
</dbReference>
<dbReference type="Gene3D" id="1.10.287.130">
    <property type="match status" value="1"/>
</dbReference>
<dbReference type="InterPro" id="IPR036890">
    <property type="entry name" value="HATPase_C_sf"/>
</dbReference>
<dbReference type="InterPro" id="IPR005467">
    <property type="entry name" value="His_kinase_dom"/>
</dbReference>
<keyword evidence="4" id="KW-0808">Transferase</keyword>
<keyword evidence="5" id="KW-0418">Kinase</keyword>
<keyword evidence="3" id="KW-0597">Phosphoprotein</keyword>
<feature type="coiled-coil region" evidence="7">
    <location>
        <begin position="136"/>
        <end position="205"/>
    </location>
</feature>
<dbReference type="InterPro" id="IPR013656">
    <property type="entry name" value="PAS_4"/>
</dbReference>
<dbReference type="Pfam" id="PF08448">
    <property type="entry name" value="PAS_4"/>
    <property type="match status" value="2"/>
</dbReference>
<dbReference type="SMART" id="SM00387">
    <property type="entry name" value="HATPase_c"/>
    <property type="match status" value="1"/>
</dbReference>
<evidence type="ECO:0000313" key="11">
    <source>
        <dbReference type="Proteomes" id="UP000245678"/>
    </source>
</evidence>
<dbReference type="PANTHER" id="PTHR43711:SF1">
    <property type="entry name" value="HISTIDINE KINASE 1"/>
    <property type="match status" value="1"/>
</dbReference>
<comment type="catalytic activity">
    <reaction evidence="1">
        <text>ATP + protein L-histidine = ADP + protein N-phospho-L-histidine.</text>
        <dbReference type="EC" id="2.7.13.3"/>
    </reaction>
</comment>
<dbReference type="InterPro" id="IPR050736">
    <property type="entry name" value="Sensor_HK_Regulatory"/>
</dbReference>
<dbReference type="SUPFAM" id="SSF55874">
    <property type="entry name" value="ATPase domain of HSP90 chaperone/DNA topoisomerase II/histidine kinase"/>
    <property type="match status" value="1"/>
</dbReference>
<evidence type="ECO:0000259" key="9">
    <source>
        <dbReference type="PROSITE" id="PS50113"/>
    </source>
</evidence>
<dbReference type="SUPFAM" id="SSF47384">
    <property type="entry name" value="Homodimeric domain of signal transducing histidine kinase"/>
    <property type="match status" value="1"/>
</dbReference>
<evidence type="ECO:0000256" key="1">
    <source>
        <dbReference type="ARBA" id="ARBA00000085"/>
    </source>
</evidence>
<name>A0A316HB39_9SPHI</name>
<dbReference type="SMART" id="SM00086">
    <property type="entry name" value="PAC"/>
    <property type="match status" value="2"/>
</dbReference>
<dbReference type="InterPro" id="IPR013655">
    <property type="entry name" value="PAS_fold_3"/>
</dbReference>
<evidence type="ECO:0000256" key="3">
    <source>
        <dbReference type="ARBA" id="ARBA00022553"/>
    </source>
</evidence>
<dbReference type="GO" id="GO:0000155">
    <property type="term" value="F:phosphorelay sensor kinase activity"/>
    <property type="evidence" value="ECO:0007669"/>
    <property type="project" value="InterPro"/>
</dbReference>
<dbReference type="Pfam" id="PF08447">
    <property type="entry name" value="PAS_3"/>
    <property type="match status" value="1"/>
</dbReference>
<dbReference type="Gene3D" id="3.30.565.10">
    <property type="entry name" value="Histidine kinase-like ATPase, C-terminal domain"/>
    <property type="match status" value="1"/>
</dbReference>
<keyword evidence="7" id="KW-0175">Coiled coil</keyword>
<feature type="domain" description="PAC" evidence="9">
    <location>
        <begin position="396"/>
        <end position="448"/>
    </location>
</feature>
<dbReference type="Gene3D" id="3.30.450.20">
    <property type="entry name" value="PAS domain"/>
    <property type="match status" value="3"/>
</dbReference>
<dbReference type="PROSITE" id="PS50113">
    <property type="entry name" value="PAC"/>
    <property type="match status" value="1"/>
</dbReference>
<dbReference type="InterPro" id="IPR035965">
    <property type="entry name" value="PAS-like_dom_sf"/>
</dbReference>
<dbReference type="InterPro" id="IPR000014">
    <property type="entry name" value="PAS"/>
</dbReference>
<dbReference type="CDD" id="cd00130">
    <property type="entry name" value="PAS"/>
    <property type="match status" value="1"/>
</dbReference>
<dbReference type="Gene3D" id="2.10.70.100">
    <property type="match status" value="1"/>
</dbReference>
<dbReference type="PROSITE" id="PS50109">
    <property type="entry name" value="HIS_KIN"/>
    <property type="match status" value="1"/>
</dbReference>
<dbReference type="FunFam" id="3.30.565.10:FF:000006">
    <property type="entry name" value="Sensor histidine kinase WalK"/>
    <property type="match status" value="1"/>
</dbReference>
<dbReference type="SMART" id="SM00388">
    <property type="entry name" value="HisKA"/>
    <property type="match status" value="1"/>
</dbReference>
<dbReference type="PANTHER" id="PTHR43711">
    <property type="entry name" value="TWO-COMPONENT HISTIDINE KINASE"/>
    <property type="match status" value="1"/>
</dbReference>